<protein>
    <submittedName>
        <fullName evidence="2">Uncharacterized protein</fullName>
    </submittedName>
</protein>
<accession>A0A6I2MHA8</accession>
<keyword evidence="1" id="KW-0472">Membrane</keyword>
<proteinExistence type="predicted"/>
<keyword evidence="1" id="KW-1133">Transmembrane helix</keyword>
<evidence type="ECO:0000256" key="1">
    <source>
        <dbReference type="SAM" id="Phobius"/>
    </source>
</evidence>
<comment type="caution">
    <text evidence="2">The sequence shown here is derived from an EMBL/GenBank/DDBJ whole genome shotgun (WGS) entry which is preliminary data.</text>
</comment>
<reference evidence="2 3" key="1">
    <citation type="submission" date="2019-11" db="EMBL/GenBank/DDBJ databases">
        <title>Bacillus idriensis genome.</title>
        <authorList>
            <person name="Konopka E.N."/>
            <person name="Newman J.D."/>
        </authorList>
    </citation>
    <scope>NUCLEOTIDE SEQUENCE [LARGE SCALE GENOMIC DNA]</scope>
    <source>
        <strain evidence="2 3">DSM 19097</strain>
    </source>
</reference>
<dbReference type="AlphaFoldDB" id="A0A6I2MHA8"/>
<dbReference type="Pfam" id="PF26310">
    <property type="entry name" value="YczF"/>
    <property type="match status" value="1"/>
</dbReference>
<evidence type="ECO:0000313" key="3">
    <source>
        <dbReference type="Proteomes" id="UP000441585"/>
    </source>
</evidence>
<name>A0A6I2MHA8_9BACI</name>
<evidence type="ECO:0000313" key="2">
    <source>
        <dbReference type="EMBL" id="MRX56456.1"/>
    </source>
</evidence>
<dbReference type="EMBL" id="WKKF01000012">
    <property type="protein sequence ID" value="MRX56456.1"/>
    <property type="molecule type" value="Genomic_DNA"/>
</dbReference>
<gene>
    <name evidence="2" type="ORF">GJU41_21070</name>
</gene>
<organism evidence="2 3">
    <name type="scientific">Metabacillus idriensis</name>
    <dbReference type="NCBI Taxonomy" id="324768"/>
    <lineage>
        <taxon>Bacteria</taxon>
        <taxon>Bacillati</taxon>
        <taxon>Bacillota</taxon>
        <taxon>Bacilli</taxon>
        <taxon>Bacillales</taxon>
        <taxon>Bacillaceae</taxon>
        <taxon>Metabacillus</taxon>
    </lineage>
</organism>
<keyword evidence="1" id="KW-0812">Transmembrane</keyword>
<dbReference type="Proteomes" id="UP000441585">
    <property type="component" value="Unassembled WGS sequence"/>
</dbReference>
<keyword evidence="3" id="KW-1185">Reference proteome</keyword>
<sequence>MLTGISFGIDMLQGFELKTSLLNAVNPFLVMETPELAVFIFFLFLFVLDGFFVYYKKRKNKTNYASQKPQS</sequence>
<dbReference type="InterPro" id="IPR058725">
    <property type="entry name" value="YczF"/>
</dbReference>
<feature type="transmembrane region" description="Helical" evidence="1">
    <location>
        <begin position="36"/>
        <end position="55"/>
    </location>
</feature>